<feature type="region of interest" description="Disordered" evidence="5">
    <location>
        <begin position="508"/>
        <end position="553"/>
    </location>
</feature>
<dbReference type="PROSITE" id="PS00108">
    <property type="entry name" value="PROTEIN_KINASE_ST"/>
    <property type="match status" value="1"/>
</dbReference>
<dbReference type="SUPFAM" id="SSF56112">
    <property type="entry name" value="Protein kinase-like (PK-like)"/>
    <property type="match status" value="1"/>
</dbReference>
<feature type="compositionally biased region" description="Polar residues" evidence="5">
    <location>
        <begin position="510"/>
        <end position="519"/>
    </location>
</feature>
<dbReference type="PROSITE" id="PS00107">
    <property type="entry name" value="PROTEIN_KINASE_ATP"/>
    <property type="match status" value="1"/>
</dbReference>
<dbReference type="EMBL" id="JARKIF010000002">
    <property type="protein sequence ID" value="KAJ7646666.1"/>
    <property type="molecule type" value="Genomic_DNA"/>
</dbReference>
<dbReference type="SUPFAM" id="SSF49879">
    <property type="entry name" value="SMAD/FHA domain"/>
    <property type="match status" value="1"/>
</dbReference>
<evidence type="ECO:0000256" key="3">
    <source>
        <dbReference type="ARBA" id="ARBA00022840"/>
    </source>
</evidence>
<protein>
    <submittedName>
        <fullName evidence="8">Kinase-like domain-containing protein</fullName>
    </submittedName>
</protein>
<evidence type="ECO:0000259" key="6">
    <source>
        <dbReference type="PROSITE" id="PS50006"/>
    </source>
</evidence>
<dbReference type="InterPro" id="IPR000719">
    <property type="entry name" value="Prot_kinase_dom"/>
</dbReference>
<evidence type="ECO:0000259" key="7">
    <source>
        <dbReference type="PROSITE" id="PS50011"/>
    </source>
</evidence>
<comment type="similarity">
    <text evidence="1">Belongs to the protein kinase superfamily. CAMK Ser/Thr protein kinase family. CHEK2 subfamily.</text>
</comment>
<organism evidence="8 9">
    <name type="scientific">Roridomyces roridus</name>
    <dbReference type="NCBI Taxonomy" id="1738132"/>
    <lineage>
        <taxon>Eukaryota</taxon>
        <taxon>Fungi</taxon>
        <taxon>Dikarya</taxon>
        <taxon>Basidiomycota</taxon>
        <taxon>Agaricomycotina</taxon>
        <taxon>Agaricomycetes</taxon>
        <taxon>Agaricomycetidae</taxon>
        <taxon>Agaricales</taxon>
        <taxon>Marasmiineae</taxon>
        <taxon>Mycenaceae</taxon>
        <taxon>Roridomyces</taxon>
    </lineage>
</organism>
<dbReference type="GO" id="GO:0004674">
    <property type="term" value="F:protein serine/threonine kinase activity"/>
    <property type="evidence" value="ECO:0007669"/>
    <property type="project" value="InterPro"/>
</dbReference>
<comment type="caution">
    <text evidence="8">The sequence shown here is derived from an EMBL/GenBank/DDBJ whole genome shotgun (WGS) entry which is preliminary data.</text>
</comment>
<dbReference type="InterPro" id="IPR011009">
    <property type="entry name" value="Kinase-like_dom_sf"/>
</dbReference>
<name>A0AAD7CE47_9AGAR</name>
<keyword evidence="9" id="KW-1185">Reference proteome</keyword>
<feature type="binding site" evidence="4">
    <location>
        <position position="189"/>
    </location>
    <ligand>
        <name>ATP</name>
        <dbReference type="ChEBI" id="CHEBI:30616"/>
    </ligand>
</feature>
<feature type="region of interest" description="Disordered" evidence="5">
    <location>
        <begin position="472"/>
        <end position="494"/>
    </location>
</feature>
<dbReference type="PROSITE" id="PS50006">
    <property type="entry name" value="FHA_DOMAIN"/>
    <property type="match status" value="1"/>
</dbReference>
<dbReference type="InterPro" id="IPR045269">
    <property type="entry name" value="Atg1-like"/>
</dbReference>
<evidence type="ECO:0000256" key="4">
    <source>
        <dbReference type="PROSITE-ProRule" id="PRU10141"/>
    </source>
</evidence>
<accession>A0AAD7CE47</accession>
<evidence type="ECO:0000256" key="5">
    <source>
        <dbReference type="SAM" id="MobiDB-lite"/>
    </source>
</evidence>
<dbReference type="GO" id="GO:0010506">
    <property type="term" value="P:regulation of autophagy"/>
    <property type="evidence" value="ECO:0007669"/>
    <property type="project" value="InterPro"/>
</dbReference>
<reference evidence="8" key="1">
    <citation type="submission" date="2023-03" db="EMBL/GenBank/DDBJ databases">
        <title>Massive genome expansion in bonnet fungi (Mycena s.s.) driven by repeated elements and novel gene families across ecological guilds.</title>
        <authorList>
            <consortium name="Lawrence Berkeley National Laboratory"/>
            <person name="Harder C.B."/>
            <person name="Miyauchi S."/>
            <person name="Viragh M."/>
            <person name="Kuo A."/>
            <person name="Thoen E."/>
            <person name="Andreopoulos B."/>
            <person name="Lu D."/>
            <person name="Skrede I."/>
            <person name="Drula E."/>
            <person name="Henrissat B."/>
            <person name="Morin E."/>
            <person name="Kohler A."/>
            <person name="Barry K."/>
            <person name="LaButti K."/>
            <person name="Morin E."/>
            <person name="Salamov A."/>
            <person name="Lipzen A."/>
            <person name="Mereny Z."/>
            <person name="Hegedus B."/>
            <person name="Baldrian P."/>
            <person name="Stursova M."/>
            <person name="Weitz H."/>
            <person name="Taylor A."/>
            <person name="Grigoriev I.V."/>
            <person name="Nagy L.G."/>
            <person name="Martin F."/>
            <person name="Kauserud H."/>
        </authorList>
    </citation>
    <scope>NUCLEOTIDE SEQUENCE</scope>
    <source>
        <strain evidence="8">9284</strain>
    </source>
</reference>
<evidence type="ECO:0000313" key="9">
    <source>
        <dbReference type="Proteomes" id="UP001221142"/>
    </source>
</evidence>
<dbReference type="InterPro" id="IPR017441">
    <property type="entry name" value="Protein_kinase_ATP_BS"/>
</dbReference>
<evidence type="ECO:0000256" key="1">
    <source>
        <dbReference type="ARBA" id="ARBA00005575"/>
    </source>
</evidence>
<dbReference type="InterPro" id="IPR008271">
    <property type="entry name" value="Ser/Thr_kinase_AS"/>
</dbReference>
<dbReference type="GO" id="GO:0005524">
    <property type="term" value="F:ATP binding"/>
    <property type="evidence" value="ECO:0007669"/>
    <property type="project" value="UniProtKB-UniRule"/>
</dbReference>
<dbReference type="GO" id="GO:0005737">
    <property type="term" value="C:cytoplasm"/>
    <property type="evidence" value="ECO:0007669"/>
    <property type="project" value="TreeGrafter"/>
</dbReference>
<keyword evidence="2 4" id="KW-0547">Nucleotide-binding</keyword>
<dbReference type="Pfam" id="PF00498">
    <property type="entry name" value="FHA"/>
    <property type="match status" value="1"/>
</dbReference>
<feature type="domain" description="Protein kinase" evidence="7">
    <location>
        <begin position="160"/>
        <end position="442"/>
    </location>
</feature>
<dbReference type="Gene3D" id="1.10.510.10">
    <property type="entry name" value="Transferase(Phosphotransferase) domain 1"/>
    <property type="match status" value="1"/>
</dbReference>
<dbReference type="PANTHER" id="PTHR24348:SF68">
    <property type="entry name" value="SERINE_THREONINE-PROTEIN KINASE ATG1C"/>
    <property type="match status" value="1"/>
</dbReference>
<dbReference type="SMART" id="SM00220">
    <property type="entry name" value="S_TKc"/>
    <property type="match status" value="1"/>
</dbReference>
<keyword evidence="8" id="KW-0808">Transferase</keyword>
<dbReference type="Pfam" id="PF00069">
    <property type="entry name" value="Pkinase"/>
    <property type="match status" value="1"/>
</dbReference>
<dbReference type="Proteomes" id="UP001221142">
    <property type="component" value="Unassembled WGS sequence"/>
</dbReference>
<dbReference type="PANTHER" id="PTHR24348">
    <property type="entry name" value="SERINE/THREONINE-PROTEIN KINASE UNC-51-RELATED"/>
    <property type="match status" value="1"/>
</dbReference>
<dbReference type="SMART" id="SM00240">
    <property type="entry name" value="FHA"/>
    <property type="match status" value="1"/>
</dbReference>
<dbReference type="PROSITE" id="PS50011">
    <property type="entry name" value="PROTEIN_KINASE_DOM"/>
    <property type="match status" value="1"/>
</dbReference>
<keyword evidence="8" id="KW-0418">Kinase</keyword>
<dbReference type="InterPro" id="IPR000253">
    <property type="entry name" value="FHA_dom"/>
</dbReference>
<keyword evidence="3 4" id="KW-0067">ATP-binding</keyword>
<feature type="domain" description="FHA" evidence="6">
    <location>
        <begin position="53"/>
        <end position="107"/>
    </location>
</feature>
<dbReference type="Gene3D" id="2.60.200.20">
    <property type="match status" value="1"/>
</dbReference>
<gene>
    <name evidence="8" type="ORF">FB45DRAFT_891037</name>
</gene>
<evidence type="ECO:0000313" key="8">
    <source>
        <dbReference type="EMBL" id="KAJ7646666.1"/>
    </source>
</evidence>
<proteinExistence type="inferred from homology"/>
<evidence type="ECO:0000256" key="2">
    <source>
        <dbReference type="ARBA" id="ARBA00022741"/>
    </source>
</evidence>
<dbReference type="InterPro" id="IPR008984">
    <property type="entry name" value="SMAD_FHA_dom_sf"/>
</dbReference>
<sequence>MDDQDDQYASTQQPDETILPAFEIEEGSWGYLKSYPCHNNCVKPVYFLKQPVVTFGRRPSCTHVIPSPQISGNHFTLEYHGIKHGRARIKIIDNGSSNGTWVNETKLVKERGRSRWITEGMVISLVSGIPLDPTQQASDFRFVLRDVSSPKSGVDEKWEVRKNELLGSGTFGKVYRAFSKSDERVFAVKHVDPKHTATSYWNDDGETVYPDQLKLQQEVDILTELVHENICRMHDYFWNQDKSLDIVLDYVDGGTLREIIPGLSERMTKHLMRQLCKALAHIHWRGVTHRDLKPENILLTAQLPPVLKLADFGLAKLGLNEGSMVNTAVGSYPYLAPELIQHTTQGMGYPPFTVDVWAAGLVMYECIAGRQWYQRWADSWQEAAHMDCAINWRTFDEHIVSNDNEGYPVYVSSQGRTFIRSLLQADPMKRPTMDRALRDAWIPPKTVNLYAIPTFTPPDDLIQPMRNMSFNAIPDSNVPRDGTSATPASTLVGAGADDDVVRRWDVDSSGLVQSRQTASPAVKRPRSLGPEEEEDMEMDMSPKKKPTRGRGGS</sequence>
<dbReference type="CDD" id="cd00060">
    <property type="entry name" value="FHA"/>
    <property type="match status" value="1"/>
</dbReference>
<feature type="compositionally biased region" description="Basic residues" evidence="5">
    <location>
        <begin position="543"/>
        <end position="553"/>
    </location>
</feature>
<dbReference type="AlphaFoldDB" id="A0AAD7CE47"/>